<dbReference type="AlphaFoldDB" id="A0A2T1C8J3"/>
<reference evidence="6 7" key="2">
    <citation type="submission" date="2018-03" db="EMBL/GenBank/DDBJ databases">
        <title>The ancient ancestry and fast evolution of plastids.</title>
        <authorList>
            <person name="Moore K.R."/>
            <person name="Magnabosco C."/>
            <person name="Momper L."/>
            <person name="Gold D.A."/>
            <person name="Bosak T."/>
            <person name="Fournier G.P."/>
        </authorList>
    </citation>
    <scope>NUCLEOTIDE SEQUENCE [LARGE SCALE GENOMIC DNA]</scope>
    <source>
        <strain evidence="6 7">CCAP 1448/3</strain>
    </source>
</reference>
<evidence type="ECO:0000259" key="5">
    <source>
        <dbReference type="PROSITE" id="PS50893"/>
    </source>
</evidence>
<dbReference type="InterPro" id="IPR017871">
    <property type="entry name" value="ABC_transporter-like_CS"/>
</dbReference>
<dbReference type="Pfam" id="PF08352">
    <property type="entry name" value="oligo_HPY"/>
    <property type="match status" value="2"/>
</dbReference>
<dbReference type="GO" id="GO:0055085">
    <property type="term" value="P:transmembrane transport"/>
    <property type="evidence" value="ECO:0007669"/>
    <property type="project" value="UniProtKB-ARBA"/>
</dbReference>
<accession>A0A2T1C8J3</accession>
<feature type="domain" description="ABC transporter" evidence="5">
    <location>
        <begin position="338"/>
        <end position="588"/>
    </location>
</feature>
<dbReference type="InterPro" id="IPR050319">
    <property type="entry name" value="ABC_transp_ATP-bind"/>
</dbReference>
<dbReference type="InterPro" id="IPR013563">
    <property type="entry name" value="Oligopep_ABC_C"/>
</dbReference>
<gene>
    <name evidence="6" type="ORF">C7B64_03105</name>
</gene>
<dbReference type="RefSeq" id="WP_106287197.1">
    <property type="nucleotide sequence ID" value="NZ_CAWNTC010000177.1"/>
</dbReference>
<dbReference type="GO" id="GO:0005524">
    <property type="term" value="F:ATP binding"/>
    <property type="evidence" value="ECO:0007669"/>
    <property type="project" value="UniProtKB-KW"/>
</dbReference>
<organism evidence="6 7">
    <name type="scientific">Merismopedia glauca CCAP 1448/3</name>
    <dbReference type="NCBI Taxonomy" id="1296344"/>
    <lineage>
        <taxon>Bacteria</taxon>
        <taxon>Bacillati</taxon>
        <taxon>Cyanobacteriota</taxon>
        <taxon>Cyanophyceae</taxon>
        <taxon>Synechococcales</taxon>
        <taxon>Merismopediaceae</taxon>
        <taxon>Merismopedia</taxon>
    </lineage>
</organism>
<dbReference type="PROSITE" id="PS50893">
    <property type="entry name" value="ABC_TRANSPORTER_2"/>
    <property type="match status" value="2"/>
</dbReference>
<evidence type="ECO:0000256" key="1">
    <source>
        <dbReference type="ARBA" id="ARBA00005417"/>
    </source>
</evidence>
<dbReference type="NCBIfam" id="NF008453">
    <property type="entry name" value="PRK11308.1"/>
    <property type="match status" value="2"/>
</dbReference>
<evidence type="ECO:0000313" key="7">
    <source>
        <dbReference type="Proteomes" id="UP000238762"/>
    </source>
</evidence>
<comment type="caution">
    <text evidence="6">The sequence shown here is derived from an EMBL/GenBank/DDBJ whole genome shotgun (WGS) entry which is preliminary data.</text>
</comment>
<keyword evidence="3" id="KW-0547">Nucleotide-binding</keyword>
<name>A0A2T1C8J3_9CYAN</name>
<dbReference type="PANTHER" id="PTHR43776">
    <property type="entry name" value="TRANSPORT ATP-BINDING PROTEIN"/>
    <property type="match status" value="1"/>
</dbReference>
<keyword evidence="2" id="KW-0813">Transport</keyword>
<dbReference type="GO" id="GO:0016887">
    <property type="term" value="F:ATP hydrolysis activity"/>
    <property type="evidence" value="ECO:0007669"/>
    <property type="project" value="InterPro"/>
</dbReference>
<dbReference type="PANTHER" id="PTHR43776:SF7">
    <property type="entry name" value="D,D-DIPEPTIDE TRANSPORT ATP-BINDING PROTEIN DDPF-RELATED"/>
    <property type="match status" value="1"/>
</dbReference>
<dbReference type="OrthoDB" id="9802264at2"/>
<evidence type="ECO:0000256" key="4">
    <source>
        <dbReference type="ARBA" id="ARBA00022840"/>
    </source>
</evidence>
<evidence type="ECO:0000313" key="6">
    <source>
        <dbReference type="EMBL" id="PSB04564.1"/>
    </source>
</evidence>
<dbReference type="EMBL" id="PVWJ01000010">
    <property type="protein sequence ID" value="PSB04564.1"/>
    <property type="molecule type" value="Genomic_DNA"/>
</dbReference>
<keyword evidence="4 6" id="KW-0067">ATP-binding</keyword>
<proteinExistence type="inferred from homology"/>
<evidence type="ECO:0000256" key="3">
    <source>
        <dbReference type="ARBA" id="ARBA00022741"/>
    </source>
</evidence>
<dbReference type="Gene3D" id="3.40.50.300">
    <property type="entry name" value="P-loop containing nucleotide triphosphate hydrolases"/>
    <property type="match status" value="2"/>
</dbReference>
<sequence>MSDTVLEVRNLDVEFPAEGTLKKAVNGVSFTLKRGECLGIVGESGSGKSVTALAIMDLVPPPGVVASGEIIFSPMIQGKALPSVNLMNQNMQKYRGSQIATIFQEPMSSLNPLFTIGFQLTEAIAQHQHLFGKDARRDAVARLEEVKLFSPQATNQEKWAILERYPHQLSGGQLQRVMIAMALACDPVILIADEPTTALDVTVQKGILELLRELRDRRQMSMLFITHDFGVVAEIANQVVVMYRGKIVDRGETAEIFSSPQSPYTKALLACRPRLDREKTKVLPTVSDFMEVVTQNDDNFQLLDKPLAATDLQALVTGKYTDRESEEMANSSHGTNLLKVRNLRVGFPLKGVFGQTQKYKWGVDDVSFEVYEGETLGIVGESGCGKTTLARTLLGLIKPISGKVQFGSQEASVLDARLAKKLKTEMQIVFQNPQAALNPRMKIGEAVVEPLVIHHRIKNSRQQKERAGELLASVGLEPSWINRYPHQISGGQRQRVCIARALALRPRLIICDEAVSALDVSVQAQILNLLKQLQQDFNLTYIFISHDLSVVKFMSDRIMVMNQGKIEEIDQAQNIYLNPTQDYTRKLISAIPNGTIERIEELKEVRSQKNRLPDK</sequence>
<reference evidence="6 7" key="1">
    <citation type="submission" date="2018-02" db="EMBL/GenBank/DDBJ databases">
        <authorList>
            <person name="Cohen D.B."/>
            <person name="Kent A.D."/>
        </authorList>
    </citation>
    <scope>NUCLEOTIDE SEQUENCE [LARGE SCALE GENOMIC DNA]</scope>
    <source>
        <strain evidence="6 7">CCAP 1448/3</strain>
    </source>
</reference>
<dbReference type="NCBIfam" id="NF007739">
    <property type="entry name" value="PRK10419.1"/>
    <property type="match status" value="2"/>
</dbReference>
<dbReference type="CDD" id="cd03257">
    <property type="entry name" value="ABC_NikE_OppD_transporters"/>
    <property type="match status" value="2"/>
</dbReference>
<evidence type="ECO:0000256" key="2">
    <source>
        <dbReference type="ARBA" id="ARBA00022448"/>
    </source>
</evidence>
<dbReference type="PROSITE" id="PS00211">
    <property type="entry name" value="ABC_TRANSPORTER_1"/>
    <property type="match status" value="2"/>
</dbReference>
<dbReference type="Proteomes" id="UP000238762">
    <property type="component" value="Unassembled WGS sequence"/>
</dbReference>
<keyword evidence="7" id="KW-1185">Reference proteome</keyword>
<dbReference type="SUPFAM" id="SSF52540">
    <property type="entry name" value="P-loop containing nucleoside triphosphate hydrolases"/>
    <property type="match status" value="2"/>
</dbReference>
<comment type="similarity">
    <text evidence="1">Belongs to the ABC transporter superfamily.</text>
</comment>
<feature type="domain" description="ABC transporter" evidence="5">
    <location>
        <begin position="8"/>
        <end position="269"/>
    </location>
</feature>
<dbReference type="Pfam" id="PF00005">
    <property type="entry name" value="ABC_tran"/>
    <property type="match status" value="2"/>
</dbReference>
<dbReference type="InterPro" id="IPR003593">
    <property type="entry name" value="AAA+_ATPase"/>
</dbReference>
<protein>
    <submittedName>
        <fullName evidence="6">ABC transporter ATP-binding protein</fullName>
    </submittedName>
</protein>
<dbReference type="SMART" id="SM00382">
    <property type="entry name" value="AAA"/>
    <property type="match status" value="2"/>
</dbReference>
<dbReference type="InterPro" id="IPR027417">
    <property type="entry name" value="P-loop_NTPase"/>
</dbReference>
<dbReference type="FunFam" id="3.40.50.300:FF:000016">
    <property type="entry name" value="Oligopeptide ABC transporter ATP-binding component"/>
    <property type="match status" value="2"/>
</dbReference>
<dbReference type="GO" id="GO:0015833">
    <property type="term" value="P:peptide transport"/>
    <property type="evidence" value="ECO:0007669"/>
    <property type="project" value="InterPro"/>
</dbReference>
<dbReference type="InterPro" id="IPR003439">
    <property type="entry name" value="ABC_transporter-like_ATP-bd"/>
</dbReference>